<dbReference type="InterPro" id="IPR038763">
    <property type="entry name" value="DHH_sf"/>
</dbReference>
<feature type="domain" description="RecJ OB" evidence="8">
    <location>
        <begin position="465"/>
        <end position="572"/>
    </location>
</feature>
<dbReference type="Gene3D" id="3.90.1640.30">
    <property type="match status" value="1"/>
</dbReference>
<proteinExistence type="inferred from homology"/>
<reference evidence="9" key="1">
    <citation type="journal article" date="2013" name="PLoS ONE">
        <title>Metagenomic insights into the carbohydrate-active enzymes carried by the microorganisms adhering to solid digesta in the rumen of cows.</title>
        <authorList>
            <person name="Wang L."/>
            <person name="Hatem A."/>
            <person name="Catalyurek U.V."/>
            <person name="Morrison M."/>
            <person name="Yu Z."/>
        </authorList>
    </citation>
    <scope>NUCLEOTIDE SEQUENCE</scope>
</reference>
<dbReference type="PANTHER" id="PTHR30255:SF2">
    <property type="entry name" value="SINGLE-STRANDED-DNA-SPECIFIC EXONUCLEASE RECJ"/>
    <property type="match status" value="1"/>
</dbReference>
<feature type="domain" description="DDH" evidence="6">
    <location>
        <begin position="74"/>
        <end position="206"/>
    </location>
</feature>
<dbReference type="InterPro" id="IPR041122">
    <property type="entry name" value="RecJ_OB"/>
</dbReference>
<evidence type="ECO:0000256" key="1">
    <source>
        <dbReference type="ARBA" id="ARBA00005915"/>
    </source>
</evidence>
<evidence type="ECO:0000259" key="8">
    <source>
        <dbReference type="Pfam" id="PF17768"/>
    </source>
</evidence>
<dbReference type="GO" id="GO:0006281">
    <property type="term" value="P:DNA repair"/>
    <property type="evidence" value="ECO:0007669"/>
    <property type="project" value="InterPro"/>
</dbReference>
<dbReference type="GO" id="GO:0003676">
    <property type="term" value="F:nucleic acid binding"/>
    <property type="evidence" value="ECO:0007669"/>
    <property type="project" value="InterPro"/>
</dbReference>
<evidence type="ECO:0000313" key="9">
    <source>
        <dbReference type="EMBL" id="AHF23885.1"/>
    </source>
</evidence>
<dbReference type="InterPro" id="IPR004610">
    <property type="entry name" value="RecJ"/>
</dbReference>
<keyword evidence="3" id="KW-0540">Nuclease</keyword>
<accession>W0FLN3</accession>
<keyword evidence="4" id="KW-0378">Hydrolase</keyword>
<evidence type="ECO:0000256" key="2">
    <source>
        <dbReference type="ARBA" id="ARBA00019841"/>
    </source>
</evidence>
<dbReference type="Pfam" id="PF02272">
    <property type="entry name" value="DHHA1"/>
    <property type="match status" value="1"/>
</dbReference>
<dbReference type="Pfam" id="PF17768">
    <property type="entry name" value="RecJ_OB"/>
    <property type="match status" value="1"/>
</dbReference>
<keyword evidence="5 9" id="KW-0269">Exonuclease</keyword>
<evidence type="ECO:0000256" key="4">
    <source>
        <dbReference type="ARBA" id="ARBA00022801"/>
    </source>
</evidence>
<dbReference type="Pfam" id="PF01368">
    <property type="entry name" value="DHH"/>
    <property type="match status" value="1"/>
</dbReference>
<dbReference type="Gene3D" id="3.10.310.30">
    <property type="match status" value="1"/>
</dbReference>
<comment type="similarity">
    <text evidence="1">Belongs to the RecJ family.</text>
</comment>
<dbReference type="InterPro" id="IPR051673">
    <property type="entry name" value="SSDNA_exonuclease_RecJ"/>
</dbReference>
<dbReference type="GO" id="GO:0008409">
    <property type="term" value="F:5'-3' exonuclease activity"/>
    <property type="evidence" value="ECO:0007669"/>
    <property type="project" value="InterPro"/>
</dbReference>
<dbReference type="NCBIfam" id="TIGR00644">
    <property type="entry name" value="recJ"/>
    <property type="match status" value="1"/>
</dbReference>
<dbReference type="InterPro" id="IPR001667">
    <property type="entry name" value="DDH_dom"/>
</dbReference>
<dbReference type="InterPro" id="IPR003156">
    <property type="entry name" value="DHHA1_dom"/>
</dbReference>
<evidence type="ECO:0000256" key="3">
    <source>
        <dbReference type="ARBA" id="ARBA00022722"/>
    </source>
</evidence>
<sequence length="712" mass="78471">MLLTGKSWRMPASGSITDATSIIDVLLKNRDITDPELARTFLSEDGGVWHDPFLYKDMREAVDLINQVMDSNGKILIYGDYDCDGVTATAILVRYFRSHHADVSYLVPQRAEHGYGLSEKIMDKVISEGPDLVITVDCGITNIDTVEELKHRGIKVIVSDHHNVKDEIPSADCVICSKREDNTYPFTDLCGAGVALKILEALGKDGRHKVSANLWHQAIELAGIATIADLVSMTDENRTIIKQAFKSMQSPANTGVRVMNEMLLTHGKALDETYISFNFVPRVNAAGRLYDSADALDLFLENNPAEAKTAAMNLTRQNDERKEIEAKVFEEALSQLESPDRPEKWSLANICGPIVVYGRNWHQGVLGIVAGKLSQFYNRSAIVLTDDAVEPEFVKGSGRSFGDFDLYGALTDAADTLANFGGHKKAAGMMVRKDEIEKFIDRLEEVSKKRLEEGTEEEQEDILNIDCELAPETVTFDTYRKVRTMKPFGIGNPKPVFATKDLIVSAVYPMSEGAHIRLDLTDGEGKISLSAVGFGMGAYLDLVVPGDKVDIAYTMNEFCFRGETSLSLHLNDIKLSGGTGFMWSKAGVAEKLYSNGLSVKQIAKMAPGEDVLPDMIPHPEDFGTCYRAATKLAGDGTATVDCDLFAKLVNVTSDDKITPFRVKRCLEIFADSGLLRLGSTGPMRVCFSMMNVEQKVKLSESAAYKRIMNEQE</sequence>
<dbReference type="AlphaFoldDB" id="W0FLN3"/>
<dbReference type="EMBL" id="KC246778">
    <property type="protein sequence ID" value="AHF23885.1"/>
    <property type="molecule type" value="Genomic_DNA"/>
</dbReference>
<dbReference type="PANTHER" id="PTHR30255">
    <property type="entry name" value="SINGLE-STRANDED-DNA-SPECIFIC EXONUCLEASE RECJ"/>
    <property type="match status" value="1"/>
</dbReference>
<feature type="domain" description="DHHA1" evidence="7">
    <location>
        <begin position="355"/>
        <end position="447"/>
    </location>
</feature>
<dbReference type="GO" id="GO:0006310">
    <property type="term" value="P:DNA recombination"/>
    <property type="evidence" value="ECO:0007669"/>
    <property type="project" value="InterPro"/>
</dbReference>
<evidence type="ECO:0000256" key="5">
    <source>
        <dbReference type="ARBA" id="ARBA00022839"/>
    </source>
</evidence>
<dbReference type="SUPFAM" id="SSF64182">
    <property type="entry name" value="DHH phosphoesterases"/>
    <property type="match status" value="1"/>
</dbReference>
<evidence type="ECO:0000259" key="6">
    <source>
        <dbReference type="Pfam" id="PF01368"/>
    </source>
</evidence>
<organism evidence="9">
    <name type="scientific">uncultured bacterium Contig1759</name>
    <dbReference type="NCBI Taxonomy" id="1393502"/>
    <lineage>
        <taxon>Bacteria</taxon>
        <taxon>environmental samples</taxon>
    </lineage>
</organism>
<name>W0FLN3_9BACT</name>
<protein>
    <recommendedName>
        <fullName evidence="2">Single-stranded-DNA-specific exonuclease RecJ</fullName>
    </recommendedName>
</protein>
<evidence type="ECO:0000259" key="7">
    <source>
        <dbReference type="Pfam" id="PF02272"/>
    </source>
</evidence>